<dbReference type="SUPFAM" id="SSF47473">
    <property type="entry name" value="EF-hand"/>
    <property type="match status" value="1"/>
</dbReference>
<feature type="coiled-coil region" evidence="5">
    <location>
        <begin position="1055"/>
        <end position="1082"/>
    </location>
</feature>
<feature type="region of interest" description="Disordered" evidence="6">
    <location>
        <begin position="269"/>
        <end position="288"/>
    </location>
</feature>
<feature type="coiled-coil region" evidence="5">
    <location>
        <begin position="1371"/>
        <end position="1503"/>
    </location>
</feature>
<evidence type="ECO:0000256" key="3">
    <source>
        <dbReference type="ARBA" id="ARBA00022553"/>
    </source>
</evidence>
<evidence type="ECO:0000256" key="5">
    <source>
        <dbReference type="SAM" id="Coils"/>
    </source>
</evidence>
<feature type="region of interest" description="Disordered" evidence="6">
    <location>
        <begin position="1514"/>
        <end position="1534"/>
    </location>
</feature>
<name>A0A8W7PFC6_ANOCL</name>
<feature type="compositionally biased region" description="Basic and acidic residues" evidence="6">
    <location>
        <begin position="304"/>
        <end position="318"/>
    </location>
</feature>
<feature type="compositionally biased region" description="Low complexity" evidence="6">
    <location>
        <begin position="1516"/>
        <end position="1528"/>
    </location>
</feature>
<dbReference type="VEuPathDB" id="VectorBase:ACON2_038348"/>
<feature type="region of interest" description="Disordered" evidence="6">
    <location>
        <begin position="1295"/>
        <end position="1314"/>
    </location>
</feature>
<evidence type="ECO:0000256" key="7">
    <source>
        <dbReference type="SAM" id="SignalP"/>
    </source>
</evidence>
<feature type="compositionally biased region" description="Basic and acidic residues" evidence="6">
    <location>
        <begin position="239"/>
        <end position="260"/>
    </location>
</feature>
<evidence type="ECO:0000256" key="4">
    <source>
        <dbReference type="ARBA" id="ARBA00023212"/>
    </source>
</evidence>
<dbReference type="GO" id="GO:0034454">
    <property type="term" value="P:microtubule anchoring at centrosome"/>
    <property type="evidence" value="ECO:0007669"/>
    <property type="project" value="TreeGrafter"/>
</dbReference>
<feature type="compositionally biased region" description="Low complexity" evidence="6">
    <location>
        <begin position="898"/>
        <end position="911"/>
    </location>
</feature>
<proteinExistence type="predicted"/>
<feature type="compositionally biased region" description="Basic and acidic residues" evidence="6">
    <location>
        <begin position="914"/>
        <end position="929"/>
    </location>
</feature>
<feature type="coiled-coil region" evidence="5">
    <location>
        <begin position="1137"/>
        <end position="1178"/>
    </location>
</feature>
<feature type="compositionally biased region" description="Basic and acidic residues" evidence="6">
    <location>
        <begin position="124"/>
        <end position="138"/>
    </location>
</feature>
<dbReference type="PANTHER" id="PTHR18905">
    <property type="entry name" value="NINEIN"/>
    <property type="match status" value="1"/>
</dbReference>
<evidence type="ECO:0000256" key="1">
    <source>
        <dbReference type="ARBA" id="ARBA00004300"/>
    </source>
</evidence>
<feature type="region of interest" description="Disordered" evidence="6">
    <location>
        <begin position="896"/>
        <end position="929"/>
    </location>
</feature>
<feature type="coiled-coil region" evidence="5">
    <location>
        <begin position="757"/>
        <end position="888"/>
    </location>
</feature>
<organism evidence="8">
    <name type="scientific">Anopheles coluzzii</name>
    <name type="common">African malaria mosquito</name>
    <dbReference type="NCBI Taxonomy" id="1518534"/>
    <lineage>
        <taxon>Eukaryota</taxon>
        <taxon>Metazoa</taxon>
        <taxon>Ecdysozoa</taxon>
        <taxon>Arthropoda</taxon>
        <taxon>Hexapoda</taxon>
        <taxon>Insecta</taxon>
        <taxon>Pterygota</taxon>
        <taxon>Neoptera</taxon>
        <taxon>Endopterygota</taxon>
        <taxon>Diptera</taxon>
        <taxon>Nematocera</taxon>
        <taxon>Culicoidea</taxon>
        <taxon>Culicidae</taxon>
        <taxon>Anophelinae</taxon>
        <taxon>Anopheles</taxon>
    </lineage>
</organism>
<keyword evidence="3" id="KW-0597">Phosphoprotein</keyword>
<dbReference type="PANTHER" id="PTHR18905:SF13">
    <property type="entry name" value="NON-CENTROSOMAL MICROTUBULE ARRAY"/>
    <property type="match status" value="1"/>
</dbReference>
<feature type="coiled-coil region" evidence="5">
    <location>
        <begin position="995"/>
        <end position="1022"/>
    </location>
</feature>
<dbReference type="InterPro" id="IPR011992">
    <property type="entry name" value="EF-hand-dom_pair"/>
</dbReference>
<sequence>LLQVCFLINWWWWCWCSSAVKKSNMALSSDPYEQKLYHMFQAHSSPGNGVLDRDALVKLCHTLELKERGHLLVKCLMTGSKTHVSFREFREGLLHILGGNDGSSSQQPAGTGDLDAAATSPSTRSREAYEESDSDHPDQQSQQQQQQKQEVLDQQMASYASPVCLTTPGKANHIGGNAGSNSSTISSTSSNSSTSGSPSFHSAGGKFSNGGSSSNSSSTHKHRSPTQQRSSSAPKPFHGKTETSGHKLPHEEEVVEKEKKNVSLSTVIGHAKTLPHDKQKTSVDGVPVDDNEFISQPIVNRLPKHEAEVDETSDREVSPKFVVGTKKYGRRSRPREDVNGLDSSSLSSNSDNESVTVKSAARKTAAAAAAAEEEEPISVHHVPGRTRQSFITGTGTVASSKVQRSASQSDIHGSKRRRPVMAGGTGVNRLKRCASLPTHRQRPTVVESKRNTTTVTIREQLHMDDDRIDQKIYFMNLSENLREIWDSLLLDSDRRHGDLLNQAQLEEVCERVGLQKVPARLAAQEVFNKLSLQPIEGIGFEEFIALLESNTDLLPMSETKELQLGDCGTGGSPTVTPSVVSPEESAFTLAMPPDWTSEIGSLAASIIIDMWESAGIDAPANLLHDLGFDRDVIQVADLVQALEEEHQRLVSGHMNSSTISNISSNPFDDAALIVRASLALHKAEVTALRQAFHQLVEENKKLYADNKEVNHRAVLLAQEVDERHNSLENSTRTKIRHLEQRHHETVKELSSQLAFEREQLSHENAMLEKRIQALEGEEGKLKTEISRLAEENDELRQDQENLTKEITDLLEKNIKLNRDIAELEENNRNDYADDDECGFVRKDSEEVLDLIDRISLLQSENTGLRDKNDELSAEIETLNVELSKFKLKRCTTAAEDLSAAGSGDGPASSAAIKRRGDSPSKTRLADESHRLGKFRRCSNENDIESDSSSGDWMALHSELGQSLRGAEVAGCAELTGASSGISSMNESSLSRDDEIKTLRARIEELEVQLKEAKKEIALPEQVPAAEESANVAATSSEVAVPTPAENSTPTKEEECKKLKARCEELESSLEQMRKEYEDCEDYWQTKVNDERLLYEEEQRMSDEKFTELLKKVAEYEEQFAGNSKMEKDGRLSPIDEKDGLEQQYLELEADFEQAQLALEERTSEVEKLRRRIQEMEQMHKYPSEMLLSPSPRVETPDVEDRPASSPISYLWNQSTIQRPVRDYQNPNWRPPTVANAISESILVEEKCSIAVATPLNAELVTENKSSEFMGSSTEVDDVASSSFDRIISPIQKPTTVVGSFDGESSSGAKEDESQHCTTVAVLDQVDASDACSVKSARSTHSLASTHSIQHSIANSEGSTSGVQTKHLRLMQLQLQDEIKDLTHERDCLMMELQQLKEAKSVLARSYAKTASHPNQMQKIQNLEQKNRHLQLMVKQQQQYTESILHQIWQQQRSEINDLRNRLEAQCVVISDQAARLANNDILVKDMYAENSQLMLQVQRLEHQCNRANWMQQYNQSNSSSGSHHGLSGIMPGLP</sequence>
<feature type="chain" id="PRO_5036474861" description="EF-hand domain-containing protein" evidence="7">
    <location>
        <begin position="17"/>
        <end position="1534"/>
    </location>
</feature>
<evidence type="ECO:0000313" key="8">
    <source>
        <dbReference type="EnsemblMetazoa" id="ACOM030835-PA.1"/>
    </source>
</evidence>
<evidence type="ECO:0000256" key="6">
    <source>
        <dbReference type="SAM" id="MobiDB-lite"/>
    </source>
</evidence>
<dbReference type="Proteomes" id="UP000075882">
    <property type="component" value="Unassembled WGS sequence"/>
</dbReference>
<keyword evidence="7" id="KW-0732">Signal</keyword>
<feature type="region of interest" description="Disordered" evidence="6">
    <location>
        <begin position="170"/>
        <end position="260"/>
    </location>
</feature>
<reference evidence="8" key="1">
    <citation type="submission" date="2022-08" db="UniProtKB">
        <authorList>
            <consortium name="EnsemblMetazoa"/>
        </authorList>
    </citation>
    <scope>IDENTIFICATION</scope>
</reference>
<feature type="region of interest" description="Disordered" evidence="6">
    <location>
        <begin position="304"/>
        <end position="422"/>
    </location>
</feature>
<feature type="signal peptide" evidence="7">
    <location>
        <begin position="1"/>
        <end position="16"/>
    </location>
</feature>
<evidence type="ECO:0000256" key="2">
    <source>
        <dbReference type="ARBA" id="ARBA00022490"/>
    </source>
</evidence>
<keyword evidence="2" id="KW-0963">Cytoplasm</keyword>
<feature type="region of interest" description="Disordered" evidence="6">
    <location>
        <begin position="1030"/>
        <end position="1052"/>
    </location>
</feature>
<dbReference type="EnsemblMetazoa" id="ACOM030835-RA">
    <property type="protein sequence ID" value="ACOM030835-PA.1"/>
    <property type="gene ID" value="ACOM030835"/>
</dbReference>
<feature type="compositionally biased region" description="Polar residues" evidence="6">
    <location>
        <begin position="386"/>
        <end position="411"/>
    </location>
</feature>
<protein>
    <recommendedName>
        <fullName evidence="9">EF-hand domain-containing protein</fullName>
    </recommendedName>
</protein>
<feature type="compositionally biased region" description="Low complexity" evidence="6">
    <location>
        <begin position="341"/>
        <end position="352"/>
    </location>
</feature>
<feature type="region of interest" description="Disordered" evidence="6">
    <location>
        <begin position="1186"/>
        <end position="1205"/>
    </location>
</feature>
<evidence type="ECO:0008006" key="9">
    <source>
        <dbReference type="Google" id="ProtNLM"/>
    </source>
</evidence>
<feature type="compositionally biased region" description="Low complexity" evidence="6">
    <location>
        <begin position="179"/>
        <end position="199"/>
    </location>
</feature>
<keyword evidence="4" id="KW-0206">Cytoskeleton</keyword>
<comment type="subcellular location">
    <subcellularLocation>
        <location evidence="1">Cytoplasm</location>
        <location evidence="1">Cytoskeleton</location>
        <location evidence="1">Microtubule organizing center</location>
        <location evidence="1">Centrosome</location>
    </subcellularLocation>
</comment>
<keyword evidence="5" id="KW-0175">Coiled coil</keyword>
<feature type="compositionally biased region" description="Low complexity" evidence="6">
    <location>
        <begin position="139"/>
        <end position="154"/>
    </location>
</feature>
<accession>A0A8W7PFC6</accession>
<feature type="compositionally biased region" description="Low complexity" evidence="6">
    <location>
        <begin position="209"/>
        <end position="218"/>
    </location>
</feature>
<dbReference type="GO" id="GO:0005813">
    <property type="term" value="C:centrosome"/>
    <property type="evidence" value="ECO:0007669"/>
    <property type="project" value="UniProtKB-SubCell"/>
</dbReference>
<feature type="compositionally biased region" description="Polar residues" evidence="6">
    <location>
        <begin position="1295"/>
        <end position="1307"/>
    </location>
</feature>
<feature type="region of interest" description="Disordered" evidence="6">
    <location>
        <begin position="100"/>
        <end position="154"/>
    </location>
</feature>